<name>A0A839HJZ3_9GAMM</name>
<keyword evidence="2" id="KW-1185">Reference proteome</keyword>
<dbReference type="AlphaFoldDB" id="A0A839HJZ3"/>
<dbReference type="Gene3D" id="1.20.120.330">
    <property type="entry name" value="Nucleotidyltransferases domain 2"/>
    <property type="match status" value="1"/>
</dbReference>
<dbReference type="NCBIfam" id="TIGR01987">
    <property type="entry name" value="HI0074"/>
    <property type="match status" value="1"/>
</dbReference>
<dbReference type="Pfam" id="PF08780">
    <property type="entry name" value="NTase_sub_bind"/>
    <property type="match status" value="1"/>
</dbReference>
<dbReference type="Proteomes" id="UP000548632">
    <property type="component" value="Unassembled WGS sequence"/>
</dbReference>
<dbReference type="EMBL" id="JABVCQ010000041">
    <property type="protein sequence ID" value="MBB1127216.1"/>
    <property type="molecule type" value="Genomic_DNA"/>
</dbReference>
<sequence>MTVKDVRWKQRFNHYHNAFHELKESIVLANTRPLSKLEKQGVIQGFEYTFELAWNLLKDYLTFQGHTRLVGSRDTIREAFKRELIMNGEVWMEMIKSRNLVAHAYDREIAEQIYTDIFSLFFSELEMLYVNFLQRSREEEN</sequence>
<comment type="caution">
    <text evidence="1">The sequence shown here is derived from an EMBL/GenBank/DDBJ whole genome shotgun (WGS) entry which is preliminary data.</text>
</comment>
<gene>
    <name evidence="1" type="ORF">HUK38_13420</name>
</gene>
<dbReference type="InterPro" id="IPR010235">
    <property type="entry name" value="HepT"/>
</dbReference>
<reference evidence="1 2" key="1">
    <citation type="journal article" date="2020" name="Arch. Microbiol.">
        <title>The genome sequence of the giant phototrophic gammaproteobacterium Thiospirillum jenense gives insight into its physiological properties and phylogenetic relationships.</title>
        <authorList>
            <person name="Imhoff J.F."/>
            <person name="Meyer T.E."/>
            <person name="Kyndt J.A."/>
        </authorList>
    </citation>
    <scope>NUCLEOTIDE SEQUENCE [LARGE SCALE GENOMIC DNA]</scope>
    <source>
        <strain evidence="1 2">DSM 216</strain>
    </source>
</reference>
<protein>
    <submittedName>
        <fullName evidence="1">Nucleotidyltransferase substrate binding protein</fullName>
    </submittedName>
</protein>
<evidence type="ECO:0000313" key="2">
    <source>
        <dbReference type="Proteomes" id="UP000548632"/>
    </source>
</evidence>
<keyword evidence="1" id="KW-0808">Transferase</keyword>
<dbReference type="RefSeq" id="WP_182584843.1">
    <property type="nucleotide sequence ID" value="NZ_JABVCQ010000041.1"/>
</dbReference>
<accession>A0A839HJZ3</accession>
<dbReference type="GO" id="GO:0016740">
    <property type="term" value="F:transferase activity"/>
    <property type="evidence" value="ECO:0007669"/>
    <property type="project" value="UniProtKB-KW"/>
</dbReference>
<dbReference type="SUPFAM" id="SSF81593">
    <property type="entry name" value="Nucleotidyltransferase substrate binding subunit/domain"/>
    <property type="match status" value="1"/>
</dbReference>
<evidence type="ECO:0000313" key="1">
    <source>
        <dbReference type="EMBL" id="MBB1127216.1"/>
    </source>
</evidence>
<proteinExistence type="predicted"/>
<organism evidence="1 2">
    <name type="scientific">Thiospirillum jenense</name>
    <dbReference type="NCBI Taxonomy" id="1653858"/>
    <lineage>
        <taxon>Bacteria</taxon>
        <taxon>Pseudomonadati</taxon>
        <taxon>Pseudomonadota</taxon>
        <taxon>Gammaproteobacteria</taxon>
        <taxon>Chromatiales</taxon>
        <taxon>Chromatiaceae</taxon>
        <taxon>Thiospirillum</taxon>
    </lineage>
</organism>